<organism evidence="1 2">
    <name type="scientific">Senna tora</name>
    <dbReference type="NCBI Taxonomy" id="362788"/>
    <lineage>
        <taxon>Eukaryota</taxon>
        <taxon>Viridiplantae</taxon>
        <taxon>Streptophyta</taxon>
        <taxon>Embryophyta</taxon>
        <taxon>Tracheophyta</taxon>
        <taxon>Spermatophyta</taxon>
        <taxon>Magnoliopsida</taxon>
        <taxon>eudicotyledons</taxon>
        <taxon>Gunneridae</taxon>
        <taxon>Pentapetalae</taxon>
        <taxon>rosids</taxon>
        <taxon>fabids</taxon>
        <taxon>Fabales</taxon>
        <taxon>Fabaceae</taxon>
        <taxon>Caesalpinioideae</taxon>
        <taxon>Cassia clade</taxon>
        <taxon>Senna</taxon>
    </lineage>
</organism>
<proteinExistence type="predicted"/>
<dbReference type="PANTHER" id="PTHR35218">
    <property type="entry name" value="RNASE H DOMAIN-CONTAINING PROTEIN"/>
    <property type="match status" value="1"/>
</dbReference>
<evidence type="ECO:0000313" key="1">
    <source>
        <dbReference type="EMBL" id="KAF7824233.1"/>
    </source>
</evidence>
<name>A0A834TL45_9FABA</name>
<accession>A0A834TL45</accession>
<gene>
    <name evidence="1" type="ORF">G2W53_022377</name>
</gene>
<sequence>MFQILFYPRKWHYKLPSKHNTHLSGTRAEAVIPTLGFKSFVRVHSMGFTGAIWLLWHPQSIHVAPIGSTIQELHCIIKIIPWLLFGDFIDYSKTSKKFGGRPLKHK</sequence>
<dbReference type="PANTHER" id="PTHR35218:SF9">
    <property type="entry name" value="ENDONUCLEASE_EXONUCLEASE_PHOSPHATASE DOMAIN-CONTAINING PROTEIN"/>
    <property type="match status" value="1"/>
</dbReference>
<dbReference type="OrthoDB" id="1434605at2759"/>
<reference evidence="1" key="1">
    <citation type="submission" date="2020-09" db="EMBL/GenBank/DDBJ databases">
        <title>Genome-Enabled Discovery of Anthraquinone Biosynthesis in Senna tora.</title>
        <authorList>
            <person name="Kang S.-H."/>
            <person name="Pandey R.P."/>
            <person name="Lee C.-M."/>
            <person name="Sim J.-S."/>
            <person name="Jeong J.-T."/>
            <person name="Choi B.-S."/>
            <person name="Jung M."/>
            <person name="Ginzburg D."/>
            <person name="Zhao K."/>
            <person name="Won S.Y."/>
            <person name="Oh T.-J."/>
            <person name="Yu Y."/>
            <person name="Kim N.-H."/>
            <person name="Lee O.R."/>
            <person name="Lee T.-H."/>
            <person name="Bashyal P."/>
            <person name="Kim T.-S."/>
            <person name="Lee W.-H."/>
            <person name="Kawkins C."/>
            <person name="Kim C.-K."/>
            <person name="Kim J.S."/>
            <person name="Ahn B.O."/>
            <person name="Rhee S.Y."/>
            <person name="Sohng J.K."/>
        </authorList>
    </citation>
    <scope>NUCLEOTIDE SEQUENCE</scope>
    <source>
        <tissue evidence="1">Leaf</tissue>
    </source>
</reference>
<evidence type="ECO:0000313" key="2">
    <source>
        <dbReference type="Proteomes" id="UP000634136"/>
    </source>
</evidence>
<dbReference type="Proteomes" id="UP000634136">
    <property type="component" value="Unassembled WGS sequence"/>
</dbReference>
<dbReference type="EMBL" id="JAAIUW010000007">
    <property type="protein sequence ID" value="KAF7824233.1"/>
    <property type="molecule type" value="Genomic_DNA"/>
</dbReference>
<protein>
    <submittedName>
        <fullName evidence="1">Uncharacterized protein</fullName>
    </submittedName>
</protein>
<keyword evidence="2" id="KW-1185">Reference proteome</keyword>
<comment type="caution">
    <text evidence="1">The sequence shown here is derived from an EMBL/GenBank/DDBJ whole genome shotgun (WGS) entry which is preliminary data.</text>
</comment>
<dbReference type="AlphaFoldDB" id="A0A834TL45"/>